<dbReference type="Gene3D" id="1.20.1280.50">
    <property type="match status" value="1"/>
</dbReference>
<dbReference type="CDD" id="cd09917">
    <property type="entry name" value="F-box_SF"/>
    <property type="match status" value="1"/>
</dbReference>
<dbReference type="Pfam" id="PF12937">
    <property type="entry name" value="F-box-like"/>
    <property type="match status" value="1"/>
</dbReference>
<dbReference type="EMBL" id="ML119144">
    <property type="protein sequence ID" value="RPB10275.1"/>
    <property type="molecule type" value="Genomic_DNA"/>
</dbReference>
<dbReference type="InterPro" id="IPR001810">
    <property type="entry name" value="F-box_dom"/>
</dbReference>
<reference evidence="2 3" key="1">
    <citation type="journal article" date="2018" name="Nat. Ecol. Evol.">
        <title>Pezizomycetes genomes reveal the molecular basis of ectomycorrhizal truffle lifestyle.</title>
        <authorList>
            <person name="Murat C."/>
            <person name="Payen T."/>
            <person name="Noel B."/>
            <person name="Kuo A."/>
            <person name="Morin E."/>
            <person name="Chen J."/>
            <person name="Kohler A."/>
            <person name="Krizsan K."/>
            <person name="Balestrini R."/>
            <person name="Da Silva C."/>
            <person name="Montanini B."/>
            <person name="Hainaut M."/>
            <person name="Levati E."/>
            <person name="Barry K.W."/>
            <person name="Belfiori B."/>
            <person name="Cichocki N."/>
            <person name="Clum A."/>
            <person name="Dockter R.B."/>
            <person name="Fauchery L."/>
            <person name="Guy J."/>
            <person name="Iotti M."/>
            <person name="Le Tacon F."/>
            <person name="Lindquist E.A."/>
            <person name="Lipzen A."/>
            <person name="Malagnac F."/>
            <person name="Mello A."/>
            <person name="Molinier V."/>
            <person name="Miyauchi S."/>
            <person name="Poulain J."/>
            <person name="Riccioni C."/>
            <person name="Rubini A."/>
            <person name="Sitrit Y."/>
            <person name="Splivallo R."/>
            <person name="Traeger S."/>
            <person name="Wang M."/>
            <person name="Zifcakova L."/>
            <person name="Wipf D."/>
            <person name="Zambonelli A."/>
            <person name="Paolocci F."/>
            <person name="Nowrousian M."/>
            <person name="Ottonello S."/>
            <person name="Baldrian P."/>
            <person name="Spatafora J.W."/>
            <person name="Henrissat B."/>
            <person name="Nagy L.G."/>
            <person name="Aury J.M."/>
            <person name="Wincker P."/>
            <person name="Grigoriev I.V."/>
            <person name="Bonfante P."/>
            <person name="Martin F.M."/>
        </authorList>
    </citation>
    <scope>NUCLEOTIDE SEQUENCE [LARGE SCALE GENOMIC DNA]</scope>
    <source>
        <strain evidence="2 3">CCBAS932</strain>
    </source>
</reference>
<evidence type="ECO:0000313" key="2">
    <source>
        <dbReference type="EMBL" id="RPB10275.1"/>
    </source>
</evidence>
<accession>A0A3N4KWV2</accession>
<organism evidence="2 3">
    <name type="scientific">Morchella conica CCBAS932</name>
    <dbReference type="NCBI Taxonomy" id="1392247"/>
    <lineage>
        <taxon>Eukaryota</taxon>
        <taxon>Fungi</taxon>
        <taxon>Dikarya</taxon>
        <taxon>Ascomycota</taxon>
        <taxon>Pezizomycotina</taxon>
        <taxon>Pezizomycetes</taxon>
        <taxon>Pezizales</taxon>
        <taxon>Morchellaceae</taxon>
        <taxon>Morchella</taxon>
    </lineage>
</organism>
<proteinExistence type="predicted"/>
<dbReference type="PROSITE" id="PS50181">
    <property type="entry name" value="FBOX"/>
    <property type="match status" value="1"/>
</dbReference>
<evidence type="ECO:0000259" key="1">
    <source>
        <dbReference type="PROSITE" id="PS50181"/>
    </source>
</evidence>
<feature type="domain" description="F-box" evidence="1">
    <location>
        <begin position="15"/>
        <end position="61"/>
    </location>
</feature>
<dbReference type="SUPFAM" id="SSF81383">
    <property type="entry name" value="F-box domain"/>
    <property type="match status" value="1"/>
</dbReference>
<dbReference type="InParanoid" id="A0A3N4KWV2"/>
<gene>
    <name evidence="2" type="ORF">P167DRAFT_526021</name>
</gene>
<keyword evidence="3" id="KW-1185">Reference proteome</keyword>
<dbReference type="OrthoDB" id="3800738at2759"/>
<sequence>MFTPLPSTSETETEAPPRVSIPSYLLQDIFTHLDLYDIIACQQVCRLWNDILQTRRSLRSKRFLVSTHLLPSPPVEKYTLHPVFGLIHFSPSLCVADTTLGRRGDGPAALLKGSPVCAQYATDPPTAWAAFEVLKFHPYCVVENSAGVTVWDVMVALAEYKMKEAKISFGTFFGSTICSKRNYDRSRRMRHVDFLGTESVFIDFSGRDERDPRVFIGTSFEARGGLKKGKLFKFWSAIAFCDEVKT</sequence>
<dbReference type="AlphaFoldDB" id="A0A3N4KWV2"/>
<evidence type="ECO:0000313" key="3">
    <source>
        <dbReference type="Proteomes" id="UP000277580"/>
    </source>
</evidence>
<dbReference type="SMART" id="SM00256">
    <property type="entry name" value="FBOX"/>
    <property type="match status" value="1"/>
</dbReference>
<dbReference type="Proteomes" id="UP000277580">
    <property type="component" value="Unassembled WGS sequence"/>
</dbReference>
<name>A0A3N4KWV2_9PEZI</name>
<dbReference type="InterPro" id="IPR036047">
    <property type="entry name" value="F-box-like_dom_sf"/>
</dbReference>
<protein>
    <recommendedName>
        <fullName evidence="1">F-box domain-containing protein</fullName>
    </recommendedName>
</protein>